<comment type="caution">
    <text evidence="1">The sequence shown here is derived from an EMBL/GenBank/DDBJ whole genome shotgun (WGS) entry which is preliminary data.</text>
</comment>
<dbReference type="Proteomes" id="UP000313645">
    <property type="component" value="Unassembled WGS sequence"/>
</dbReference>
<dbReference type="RefSeq" id="WP_131483781.1">
    <property type="nucleotide sequence ID" value="NZ_SJDL01000045.1"/>
</dbReference>
<gene>
    <name evidence="1" type="ORF">EZI54_20590</name>
</gene>
<organism evidence="1 2">
    <name type="scientific">Marinobacter halodurans</name>
    <dbReference type="NCBI Taxonomy" id="2528979"/>
    <lineage>
        <taxon>Bacteria</taxon>
        <taxon>Pseudomonadati</taxon>
        <taxon>Pseudomonadota</taxon>
        <taxon>Gammaproteobacteria</taxon>
        <taxon>Pseudomonadales</taxon>
        <taxon>Marinobacteraceae</taxon>
        <taxon>Marinobacter</taxon>
    </lineage>
</organism>
<dbReference type="EMBL" id="SJDL01000045">
    <property type="protein sequence ID" value="TBW48851.1"/>
    <property type="molecule type" value="Genomic_DNA"/>
</dbReference>
<evidence type="ECO:0000313" key="1">
    <source>
        <dbReference type="EMBL" id="TBW48851.1"/>
    </source>
</evidence>
<name>A0ABY1ZH98_9GAMM</name>
<accession>A0ABY1ZH98</accession>
<reference evidence="1 2" key="1">
    <citation type="submission" date="2019-02" db="EMBL/GenBank/DDBJ databases">
        <title>Marinobacter halodurans sp. nov., a marine bacterium isolated from sea tidal flat.</title>
        <authorList>
            <person name="Yoo Y."/>
            <person name="Lee D.W."/>
            <person name="Kim B.S."/>
            <person name="Kim J.-J."/>
        </authorList>
    </citation>
    <scope>NUCLEOTIDE SEQUENCE [LARGE SCALE GENOMIC DNA]</scope>
    <source>
        <strain evidence="1 2">YJ-S3-2</strain>
    </source>
</reference>
<evidence type="ECO:0000313" key="2">
    <source>
        <dbReference type="Proteomes" id="UP000313645"/>
    </source>
</evidence>
<protein>
    <submittedName>
        <fullName evidence="1">Uncharacterized protein</fullName>
    </submittedName>
</protein>
<sequence>MTTSFWVTFAEILTLLLLALLCGQVYRLWRAEHKALTPLPTAPPVVPDLSGQPDAVLADYIGELMAGTQEPVPGYARPERAQLTRAVAETHPKPAPGKPEAAVRQPDYPSVAVLLARRCDTSSA</sequence>
<keyword evidence="2" id="KW-1185">Reference proteome</keyword>
<proteinExistence type="predicted"/>